<dbReference type="PANTHER" id="PTHR44899:SF3">
    <property type="entry name" value="SERINE_THREONINE-PROTEIN KINASE NEK1"/>
    <property type="match status" value="1"/>
</dbReference>
<evidence type="ECO:0000256" key="2">
    <source>
        <dbReference type="ARBA" id="ARBA00022527"/>
    </source>
</evidence>
<dbReference type="PROSITE" id="PS50011">
    <property type="entry name" value="PROTEIN_KINASE_DOM"/>
    <property type="match status" value="1"/>
</dbReference>
<dbReference type="OrthoDB" id="4062651at2759"/>
<feature type="non-terminal residue" evidence="10">
    <location>
        <position position="656"/>
    </location>
</feature>
<reference evidence="10 11" key="1">
    <citation type="submission" date="2019-03" db="EMBL/GenBank/DDBJ databases">
        <title>Single cell metagenomics reveals metabolic interactions within the superorganism composed of flagellate Streblomastix strix and complex community of Bacteroidetes bacteria on its surface.</title>
        <authorList>
            <person name="Treitli S.C."/>
            <person name="Kolisko M."/>
            <person name="Husnik F."/>
            <person name="Keeling P."/>
            <person name="Hampl V."/>
        </authorList>
    </citation>
    <scope>NUCLEOTIDE SEQUENCE [LARGE SCALE GENOMIC DNA]</scope>
    <source>
        <strain evidence="10">ST1C</strain>
    </source>
</reference>
<name>A0A5J4W562_9EUKA</name>
<dbReference type="Proteomes" id="UP000324800">
    <property type="component" value="Unassembled WGS sequence"/>
</dbReference>
<comment type="catalytic activity">
    <reaction evidence="8">
        <text>L-seryl-[protein] + ATP = O-phospho-L-seryl-[protein] + ADP + H(+)</text>
        <dbReference type="Rhea" id="RHEA:17989"/>
        <dbReference type="Rhea" id="RHEA-COMP:9863"/>
        <dbReference type="Rhea" id="RHEA-COMP:11604"/>
        <dbReference type="ChEBI" id="CHEBI:15378"/>
        <dbReference type="ChEBI" id="CHEBI:29999"/>
        <dbReference type="ChEBI" id="CHEBI:30616"/>
        <dbReference type="ChEBI" id="CHEBI:83421"/>
        <dbReference type="ChEBI" id="CHEBI:456216"/>
        <dbReference type="EC" id="2.7.11.1"/>
    </reaction>
</comment>
<dbReference type="EMBL" id="SNRW01003437">
    <property type="protein sequence ID" value="KAA6389835.1"/>
    <property type="molecule type" value="Genomic_DNA"/>
</dbReference>
<dbReference type="PROSITE" id="PS00108">
    <property type="entry name" value="PROTEIN_KINASE_ST"/>
    <property type="match status" value="1"/>
</dbReference>
<dbReference type="InterPro" id="IPR016024">
    <property type="entry name" value="ARM-type_fold"/>
</dbReference>
<dbReference type="InterPro" id="IPR011989">
    <property type="entry name" value="ARM-like"/>
</dbReference>
<sequence length="656" mass="75613">MGNNLSDQAGKYKYEDFNILKSLKTGAFGQIYIVELKNTKELFIMKRLPYLSDEEKKMADEEVKMLKLAQSQYTVQLITGFQHDVDICILQEFCLGGNLRNLIVKMKTWTVENRMIKSNIIFFQILMSLKHIHSLKIVHRDLKPENVFLDKDGNAKTGDFGLALNMASQTHVTAAGTQIYQPPEAQLFKEMKEASDIWALGVIVAEMITGVHPFAGRTLDETVANIINGRFKPLPDYIQGELKEMIIKMMAVDPVFRPTTDELLNSDFMQILALIDIEKQEFERFNLIQQLKWLLFPIVSMQQFGEDLKKQFEGTEQQKREIINHQEINCEIITLKIQDKKDKEIQQKIIQANIIDGFIFIFENRELKSITRTYTSAFSLIIDSASNENKLYIFYKKPYPGLIRLLEHSDWKIVSDSIMSIFLLINAGSTSTPDTDPHPHYDSIQEGDGVSKIFALFQKTENKYSKDKAALCLSFLFRQREITDSTMRMKIINHIKGPLYDADDQMKEKAKNGLKYLIQNTDEIGLLIYSKNPYPGLIRLLEHENIDIVDDTIGLILLILWDGAKQTQVIEPHPHYETIQACDGVNKIYSLFQRNVSKYSRDRSALCIGYLFKAQQITGSIMRNDIFNHLKNLLNDSNDWIKQRAKSALKYLAQNE</sequence>
<dbReference type="InterPro" id="IPR051131">
    <property type="entry name" value="NEK_Ser/Thr_kinase_NIMA"/>
</dbReference>
<protein>
    <recommendedName>
        <fullName evidence="1">non-specific serine/threonine protein kinase</fullName>
        <ecNumber evidence="1">2.7.11.1</ecNumber>
    </recommendedName>
</protein>
<dbReference type="InterPro" id="IPR008271">
    <property type="entry name" value="Ser/Thr_kinase_AS"/>
</dbReference>
<keyword evidence="2" id="KW-0723">Serine/threonine-protein kinase</keyword>
<keyword evidence="3" id="KW-0808">Transferase</keyword>
<evidence type="ECO:0000256" key="1">
    <source>
        <dbReference type="ARBA" id="ARBA00012513"/>
    </source>
</evidence>
<comment type="catalytic activity">
    <reaction evidence="7">
        <text>L-threonyl-[protein] + ATP = O-phospho-L-threonyl-[protein] + ADP + H(+)</text>
        <dbReference type="Rhea" id="RHEA:46608"/>
        <dbReference type="Rhea" id="RHEA-COMP:11060"/>
        <dbReference type="Rhea" id="RHEA-COMP:11605"/>
        <dbReference type="ChEBI" id="CHEBI:15378"/>
        <dbReference type="ChEBI" id="CHEBI:30013"/>
        <dbReference type="ChEBI" id="CHEBI:30616"/>
        <dbReference type="ChEBI" id="CHEBI:61977"/>
        <dbReference type="ChEBI" id="CHEBI:456216"/>
        <dbReference type="EC" id="2.7.11.1"/>
    </reaction>
</comment>
<keyword evidence="6" id="KW-0067">ATP-binding</keyword>
<dbReference type="AlphaFoldDB" id="A0A5J4W562"/>
<dbReference type="GO" id="GO:0005524">
    <property type="term" value="F:ATP binding"/>
    <property type="evidence" value="ECO:0007669"/>
    <property type="project" value="UniProtKB-KW"/>
</dbReference>
<dbReference type="SUPFAM" id="SSF56112">
    <property type="entry name" value="Protein kinase-like (PK-like)"/>
    <property type="match status" value="1"/>
</dbReference>
<gene>
    <name evidence="10" type="ORF">EZS28_014634</name>
</gene>
<dbReference type="SUPFAM" id="SSF48371">
    <property type="entry name" value="ARM repeat"/>
    <property type="match status" value="1"/>
</dbReference>
<keyword evidence="4" id="KW-0547">Nucleotide-binding</keyword>
<evidence type="ECO:0000313" key="11">
    <source>
        <dbReference type="Proteomes" id="UP000324800"/>
    </source>
</evidence>
<proteinExistence type="predicted"/>
<evidence type="ECO:0000256" key="6">
    <source>
        <dbReference type="ARBA" id="ARBA00022840"/>
    </source>
</evidence>
<keyword evidence="5 10" id="KW-0418">Kinase</keyword>
<dbReference type="GO" id="GO:0004674">
    <property type="term" value="F:protein serine/threonine kinase activity"/>
    <property type="evidence" value="ECO:0007669"/>
    <property type="project" value="UniProtKB-KW"/>
</dbReference>
<dbReference type="PANTHER" id="PTHR44899">
    <property type="entry name" value="CAMK FAMILY PROTEIN KINASE"/>
    <property type="match status" value="1"/>
</dbReference>
<evidence type="ECO:0000256" key="7">
    <source>
        <dbReference type="ARBA" id="ARBA00047899"/>
    </source>
</evidence>
<feature type="domain" description="Protein kinase" evidence="9">
    <location>
        <begin position="17"/>
        <end position="269"/>
    </location>
</feature>
<dbReference type="Gene3D" id="1.10.510.10">
    <property type="entry name" value="Transferase(Phosphotransferase) domain 1"/>
    <property type="match status" value="1"/>
</dbReference>
<dbReference type="SMART" id="SM00220">
    <property type="entry name" value="S_TKc"/>
    <property type="match status" value="1"/>
</dbReference>
<dbReference type="InterPro" id="IPR011009">
    <property type="entry name" value="Kinase-like_dom_sf"/>
</dbReference>
<dbReference type="Gene3D" id="1.25.10.10">
    <property type="entry name" value="Leucine-rich Repeat Variant"/>
    <property type="match status" value="1"/>
</dbReference>
<dbReference type="EC" id="2.7.11.1" evidence="1"/>
<dbReference type="Pfam" id="PF00069">
    <property type="entry name" value="Pkinase"/>
    <property type="match status" value="1"/>
</dbReference>
<evidence type="ECO:0000256" key="5">
    <source>
        <dbReference type="ARBA" id="ARBA00022777"/>
    </source>
</evidence>
<evidence type="ECO:0000256" key="8">
    <source>
        <dbReference type="ARBA" id="ARBA00048679"/>
    </source>
</evidence>
<evidence type="ECO:0000256" key="3">
    <source>
        <dbReference type="ARBA" id="ARBA00022679"/>
    </source>
</evidence>
<evidence type="ECO:0000259" key="9">
    <source>
        <dbReference type="PROSITE" id="PS50011"/>
    </source>
</evidence>
<evidence type="ECO:0000313" key="10">
    <source>
        <dbReference type="EMBL" id="KAA6389835.1"/>
    </source>
</evidence>
<accession>A0A5J4W562</accession>
<evidence type="ECO:0000256" key="4">
    <source>
        <dbReference type="ARBA" id="ARBA00022741"/>
    </source>
</evidence>
<organism evidence="10 11">
    <name type="scientific">Streblomastix strix</name>
    <dbReference type="NCBI Taxonomy" id="222440"/>
    <lineage>
        <taxon>Eukaryota</taxon>
        <taxon>Metamonada</taxon>
        <taxon>Preaxostyla</taxon>
        <taxon>Oxymonadida</taxon>
        <taxon>Streblomastigidae</taxon>
        <taxon>Streblomastix</taxon>
    </lineage>
</organism>
<dbReference type="InterPro" id="IPR000719">
    <property type="entry name" value="Prot_kinase_dom"/>
</dbReference>
<comment type="caution">
    <text evidence="10">The sequence shown here is derived from an EMBL/GenBank/DDBJ whole genome shotgun (WGS) entry which is preliminary data.</text>
</comment>